<sequence length="731" mass="83876">MKEMAPDAQGGIMNLGFQKDDETELQTRSRLVKNAFREDQNCIILRVDTHINSHKGVNPFGFHFEMDKKRYVSRKKQIRREKITQWLSWLAYYHHKFGIRHLLLVVLLTGYVFLGGMLFNKLESKNELDDLKETLVLMQGIIREMSVEAINVTLVEVVQKQNYTVGQDKMGKLIKRYYKEMLEAEGRFHGSVWHKAENLELHLMWYFSSATFYAMTLFTTIGYGTITCQTFWGRFMSIIYASIGIPLMLVTLGDVGEWFQKIVTKAYVWVLVRYKKVRNQAITRPLEEIYLPIYYALGIVTVYILLCTLIIKEFDRQEGNKPGIDFGSALYFVFISLTTIGLGDVMPYNIQYSPFLSAAFLLGLAMVSIVNTSIYAVLYEIFFERVEKAENWLDRIHRQHNKPEGWAVFCELEPAFRTLALSFPHSEKTEQQRLMTILNHRDGGRDKKPDISRGIAGMLAKTLWTTANLSDYQDAPSRPNDDVELGNGRPPSSSTLSNGHLTVPNATNDDGKRKVGFHHNIVRVRTNSDLAAHDPAHSNDLPTRIPSFKARRRAPTLGAFDKQYYCFRTNLSTPRRCVPPDPVSYALNASTIQKYIPTFEGRPMNISTPPRPYYDWRWSKAVKGHLIPVYTGAALFEICLLFHNGRMTHNQVGIAFFLLNAQLALFLVTKLGPPRFIIPQLAASSNPFSAQFSALAFSSSIYQLIHFLFCLFILHTSTYRKNFYRKICLNS</sequence>
<name>A0AA36CPJ3_9BILA</name>
<evidence type="ECO:0000256" key="4">
    <source>
        <dbReference type="ARBA" id="ARBA00022538"/>
    </source>
</evidence>
<evidence type="ECO:0000256" key="7">
    <source>
        <dbReference type="ARBA" id="ARBA00022958"/>
    </source>
</evidence>
<feature type="transmembrane region" description="Helical" evidence="14">
    <location>
        <begin position="102"/>
        <end position="119"/>
    </location>
</feature>
<dbReference type="GO" id="GO:0015271">
    <property type="term" value="F:outward rectifier potassium channel activity"/>
    <property type="evidence" value="ECO:0007669"/>
    <property type="project" value="TreeGrafter"/>
</dbReference>
<dbReference type="PANTHER" id="PTHR11003:SF66">
    <property type="entry name" value="POTASSIUM CHANNEL DOMAIN-CONTAINING PROTEIN"/>
    <property type="match status" value="1"/>
</dbReference>
<feature type="non-terminal residue" evidence="16">
    <location>
        <position position="731"/>
    </location>
</feature>
<dbReference type="InterPro" id="IPR003280">
    <property type="entry name" value="2pore_dom_K_chnl"/>
</dbReference>
<evidence type="ECO:0000256" key="11">
    <source>
        <dbReference type="ARBA" id="ARBA00023303"/>
    </source>
</evidence>
<keyword evidence="9 12" id="KW-0406">Ion transport</keyword>
<feature type="transmembrane region" description="Helical" evidence="14">
    <location>
        <begin position="235"/>
        <end position="253"/>
    </location>
</feature>
<dbReference type="AlphaFoldDB" id="A0AA36CPJ3"/>
<dbReference type="PANTHER" id="PTHR11003">
    <property type="entry name" value="POTASSIUM CHANNEL, SUBFAMILY K"/>
    <property type="match status" value="1"/>
</dbReference>
<reference evidence="16" key="1">
    <citation type="submission" date="2023-06" db="EMBL/GenBank/DDBJ databases">
        <authorList>
            <person name="Delattre M."/>
        </authorList>
    </citation>
    <scope>NUCLEOTIDE SEQUENCE</scope>
    <source>
        <strain evidence="16">AF72</strain>
    </source>
</reference>
<evidence type="ECO:0000256" key="8">
    <source>
        <dbReference type="ARBA" id="ARBA00022989"/>
    </source>
</evidence>
<keyword evidence="10 14" id="KW-0472">Membrane</keyword>
<dbReference type="SUPFAM" id="SSF81324">
    <property type="entry name" value="Voltage-gated potassium channels"/>
    <property type="match status" value="2"/>
</dbReference>
<feature type="transmembrane region" description="Helical" evidence="14">
    <location>
        <begin position="203"/>
        <end position="223"/>
    </location>
</feature>
<keyword evidence="8 14" id="KW-1133">Transmembrane helix</keyword>
<dbReference type="GO" id="GO:0030322">
    <property type="term" value="P:stabilization of membrane potential"/>
    <property type="evidence" value="ECO:0007669"/>
    <property type="project" value="TreeGrafter"/>
</dbReference>
<proteinExistence type="inferred from homology"/>
<dbReference type="GO" id="GO:0005886">
    <property type="term" value="C:plasma membrane"/>
    <property type="evidence" value="ECO:0007669"/>
    <property type="project" value="TreeGrafter"/>
</dbReference>
<feature type="domain" description="Potassium channel" evidence="15">
    <location>
        <begin position="299"/>
        <end position="378"/>
    </location>
</feature>
<keyword evidence="6" id="KW-0631">Potassium channel</keyword>
<comment type="caution">
    <text evidence="16">The sequence shown here is derived from an EMBL/GenBank/DDBJ whole genome shotgun (WGS) entry which is preliminary data.</text>
</comment>
<feature type="transmembrane region" description="Helical" evidence="14">
    <location>
        <begin position="323"/>
        <end position="343"/>
    </location>
</feature>
<comment type="similarity">
    <text evidence="2 12">Belongs to the two pore domain potassium channel (TC 1.A.1.8) family.</text>
</comment>
<evidence type="ECO:0000256" key="12">
    <source>
        <dbReference type="RuleBase" id="RU003857"/>
    </source>
</evidence>
<protein>
    <recommendedName>
        <fullName evidence="15">Potassium channel domain-containing protein</fullName>
    </recommendedName>
</protein>
<keyword evidence="5 12" id="KW-0812">Transmembrane</keyword>
<evidence type="ECO:0000256" key="13">
    <source>
        <dbReference type="SAM" id="MobiDB-lite"/>
    </source>
</evidence>
<dbReference type="Gene3D" id="1.10.287.70">
    <property type="match status" value="1"/>
</dbReference>
<feature type="region of interest" description="Disordered" evidence="13">
    <location>
        <begin position="470"/>
        <end position="513"/>
    </location>
</feature>
<evidence type="ECO:0000256" key="14">
    <source>
        <dbReference type="SAM" id="Phobius"/>
    </source>
</evidence>
<keyword evidence="4" id="KW-0633">Potassium transport</keyword>
<evidence type="ECO:0000256" key="10">
    <source>
        <dbReference type="ARBA" id="ARBA00023136"/>
    </source>
</evidence>
<evidence type="ECO:0000259" key="15">
    <source>
        <dbReference type="Pfam" id="PF07885"/>
    </source>
</evidence>
<feature type="transmembrane region" description="Helical" evidence="14">
    <location>
        <begin position="293"/>
        <end position="311"/>
    </location>
</feature>
<gene>
    <name evidence="16" type="ORF">MSPICULIGERA_LOCUS10365</name>
</gene>
<dbReference type="Proteomes" id="UP001177023">
    <property type="component" value="Unassembled WGS sequence"/>
</dbReference>
<dbReference type="GO" id="GO:0022841">
    <property type="term" value="F:potassium ion leak channel activity"/>
    <property type="evidence" value="ECO:0007669"/>
    <property type="project" value="TreeGrafter"/>
</dbReference>
<evidence type="ECO:0000256" key="6">
    <source>
        <dbReference type="ARBA" id="ARBA00022826"/>
    </source>
</evidence>
<dbReference type="InterPro" id="IPR003092">
    <property type="entry name" value="2pore_dom_K_chnl_TASK"/>
</dbReference>
<evidence type="ECO:0000256" key="5">
    <source>
        <dbReference type="ARBA" id="ARBA00022692"/>
    </source>
</evidence>
<evidence type="ECO:0000256" key="9">
    <source>
        <dbReference type="ARBA" id="ARBA00023065"/>
    </source>
</evidence>
<dbReference type="EMBL" id="CATQJA010002588">
    <property type="protein sequence ID" value="CAJ0571968.1"/>
    <property type="molecule type" value="Genomic_DNA"/>
</dbReference>
<evidence type="ECO:0000256" key="1">
    <source>
        <dbReference type="ARBA" id="ARBA00004141"/>
    </source>
</evidence>
<dbReference type="PRINTS" id="PR01333">
    <property type="entry name" value="2POREKCHANEL"/>
</dbReference>
<keyword evidence="3 12" id="KW-0813">Transport</keyword>
<comment type="subcellular location">
    <subcellularLocation>
        <location evidence="1">Membrane</location>
        <topology evidence="1">Multi-pass membrane protein</topology>
    </subcellularLocation>
</comment>
<organism evidence="16 17">
    <name type="scientific">Mesorhabditis spiculigera</name>
    <dbReference type="NCBI Taxonomy" id="96644"/>
    <lineage>
        <taxon>Eukaryota</taxon>
        <taxon>Metazoa</taxon>
        <taxon>Ecdysozoa</taxon>
        <taxon>Nematoda</taxon>
        <taxon>Chromadorea</taxon>
        <taxon>Rhabditida</taxon>
        <taxon>Rhabditina</taxon>
        <taxon>Rhabditomorpha</taxon>
        <taxon>Rhabditoidea</taxon>
        <taxon>Rhabditidae</taxon>
        <taxon>Mesorhabditinae</taxon>
        <taxon>Mesorhabditis</taxon>
    </lineage>
</organism>
<feature type="compositionally biased region" description="Polar residues" evidence="13">
    <location>
        <begin position="490"/>
        <end position="508"/>
    </location>
</feature>
<evidence type="ECO:0000313" key="16">
    <source>
        <dbReference type="EMBL" id="CAJ0571968.1"/>
    </source>
</evidence>
<accession>A0AA36CPJ3</accession>
<evidence type="ECO:0000256" key="2">
    <source>
        <dbReference type="ARBA" id="ARBA00006666"/>
    </source>
</evidence>
<dbReference type="Pfam" id="PF07885">
    <property type="entry name" value="Ion_trans_2"/>
    <property type="match status" value="2"/>
</dbReference>
<evidence type="ECO:0000313" key="17">
    <source>
        <dbReference type="Proteomes" id="UP001177023"/>
    </source>
</evidence>
<keyword evidence="7" id="KW-0630">Potassium</keyword>
<dbReference type="InterPro" id="IPR013099">
    <property type="entry name" value="K_chnl_dom"/>
</dbReference>
<feature type="transmembrane region" description="Helical" evidence="14">
    <location>
        <begin position="692"/>
        <end position="714"/>
    </location>
</feature>
<feature type="transmembrane region" description="Helical" evidence="14">
    <location>
        <begin position="355"/>
        <end position="378"/>
    </location>
</feature>
<keyword evidence="17" id="KW-1185">Reference proteome</keyword>
<feature type="domain" description="Potassium channel" evidence="15">
    <location>
        <begin position="205"/>
        <end position="261"/>
    </location>
</feature>
<evidence type="ECO:0000256" key="3">
    <source>
        <dbReference type="ARBA" id="ARBA00022448"/>
    </source>
</evidence>
<dbReference type="PRINTS" id="PR01095">
    <property type="entry name" value="TASKCHANNEL"/>
</dbReference>
<feature type="transmembrane region" description="Helical" evidence="14">
    <location>
        <begin position="652"/>
        <end position="672"/>
    </location>
</feature>
<keyword evidence="11 12" id="KW-0407">Ion channel</keyword>